<dbReference type="RefSeq" id="WP_201950885.1">
    <property type="nucleotide sequence ID" value="NZ_JAERRJ010000009.1"/>
</dbReference>
<dbReference type="Proteomes" id="UP000602198">
    <property type="component" value="Unassembled WGS sequence"/>
</dbReference>
<evidence type="ECO:0000256" key="1">
    <source>
        <dbReference type="ARBA" id="ARBA00004370"/>
    </source>
</evidence>
<evidence type="ECO:0000256" key="2">
    <source>
        <dbReference type="ARBA" id="ARBA00023136"/>
    </source>
</evidence>
<sequence length="162" mass="17864">MKFDKRSLLIGSAAILFIAAVTAAALTGWGFWSDRQAEQNRAGAVDAAQRTVEALFSYDYNTVDHELPRAAENLTSDYRDSYKQVTEQQAIPAAKEQKLTVRTTVQATGVIETSRTHATVLVFSNQLFKRADAAEETLSGSRLQVELAKEDGRWLVSNITPV</sequence>
<dbReference type="PANTHER" id="PTHR37042:SF4">
    <property type="entry name" value="OUTER MEMBRANE PROTEIN RV1973"/>
    <property type="match status" value="1"/>
</dbReference>
<reference evidence="3 4" key="1">
    <citation type="submission" date="2021-01" db="EMBL/GenBank/DDBJ databases">
        <title>WGS of actinomycetes isolated from Thailand.</title>
        <authorList>
            <person name="Thawai C."/>
        </authorList>
    </citation>
    <scope>NUCLEOTIDE SEQUENCE [LARGE SCALE GENOMIC DNA]</scope>
    <source>
        <strain evidence="3 4">LPG 2</strain>
    </source>
</reference>
<protein>
    <submittedName>
        <fullName evidence="3">H domain protein</fullName>
    </submittedName>
</protein>
<proteinExistence type="predicted"/>
<accession>A0ABS1MAD3</accession>
<name>A0ABS1MAD3_9NOCA</name>
<keyword evidence="2" id="KW-0472">Membrane</keyword>
<gene>
    <name evidence="3" type="ORF">JK358_24220</name>
</gene>
<evidence type="ECO:0000313" key="3">
    <source>
        <dbReference type="EMBL" id="MBL1077516.1"/>
    </source>
</evidence>
<comment type="caution">
    <text evidence="3">The sequence shown here is derived from an EMBL/GenBank/DDBJ whole genome shotgun (WGS) entry which is preliminary data.</text>
</comment>
<keyword evidence="4" id="KW-1185">Reference proteome</keyword>
<evidence type="ECO:0000313" key="4">
    <source>
        <dbReference type="Proteomes" id="UP000602198"/>
    </source>
</evidence>
<organism evidence="3 4">
    <name type="scientific">Nocardia acididurans</name>
    <dbReference type="NCBI Taxonomy" id="2802282"/>
    <lineage>
        <taxon>Bacteria</taxon>
        <taxon>Bacillati</taxon>
        <taxon>Actinomycetota</taxon>
        <taxon>Actinomycetes</taxon>
        <taxon>Mycobacteriales</taxon>
        <taxon>Nocardiaceae</taxon>
        <taxon>Nocardia</taxon>
    </lineage>
</organism>
<dbReference type="EMBL" id="JAERRJ010000009">
    <property type="protein sequence ID" value="MBL1077516.1"/>
    <property type="molecule type" value="Genomic_DNA"/>
</dbReference>
<dbReference type="PANTHER" id="PTHR37042">
    <property type="entry name" value="OUTER MEMBRANE PROTEIN RV1973"/>
    <property type="match status" value="1"/>
</dbReference>
<comment type="subcellular location">
    <subcellularLocation>
        <location evidence="1">Membrane</location>
    </subcellularLocation>
</comment>